<evidence type="ECO:0000256" key="2">
    <source>
        <dbReference type="SAM" id="MobiDB-lite"/>
    </source>
</evidence>
<dbReference type="GO" id="GO:0005737">
    <property type="term" value="C:cytoplasm"/>
    <property type="evidence" value="ECO:0007669"/>
    <property type="project" value="TreeGrafter"/>
</dbReference>
<dbReference type="GO" id="GO:0001664">
    <property type="term" value="F:G protein-coupled receptor binding"/>
    <property type="evidence" value="ECO:0007669"/>
    <property type="project" value="TreeGrafter"/>
</dbReference>
<dbReference type="InterPro" id="IPR011021">
    <property type="entry name" value="Arrestin-like_N"/>
</dbReference>
<proteinExistence type="inferred from homology"/>
<name>A0A7R8Z4V9_HERIL</name>
<dbReference type="OrthoDB" id="6500995at2759"/>
<dbReference type="InterPro" id="IPR000698">
    <property type="entry name" value="Arrestin"/>
</dbReference>
<dbReference type="AlphaFoldDB" id="A0A7R8Z4V9"/>
<feature type="compositionally biased region" description="Low complexity" evidence="2">
    <location>
        <begin position="218"/>
        <end position="229"/>
    </location>
</feature>
<organism evidence="4 5">
    <name type="scientific">Hermetia illucens</name>
    <name type="common">Black soldier fly</name>
    <dbReference type="NCBI Taxonomy" id="343691"/>
    <lineage>
        <taxon>Eukaryota</taxon>
        <taxon>Metazoa</taxon>
        <taxon>Ecdysozoa</taxon>
        <taxon>Arthropoda</taxon>
        <taxon>Hexapoda</taxon>
        <taxon>Insecta</taxon>
        <taxon>Pterygota</taxon>
        <taxon>Neoptera</taxon>
        <taxon>Endopterygota</taxon>
        <taxon>Diptera</taxon>
        <taxon>Brachycera</taxon>
        <taxon>Stratiomyomorpha</taxon>
        <taxon>Stratiomyidae</taxon>
        <taxon>Hermetiinae</taxon>
        <taxon>Hermetia</taxon>
    </lineage>
</organism>
<keyword evidence="5" id="KW-1185">Reference proteome</keyword>
<sequence>MEKSGTSRVFKKTSANSVLTLYLGSRDLICQHGVVEPLRGVIFIDPKFMCSQKVYGQLTLTFRYGREDEEVMGLKFCNEAVIALKQIWPKVNYDEELITPLQQALLERLGHGSHPFTLEIGMLAPPSVQLVPAKKYNGAPIGTSYDVRVYMNDLNDEKFQRRTTVKLGIRLMHKISSDLKAIQETNPIFTSIPKTIRLRLSPKQIKFHYLYKNHHQTTKSSSDTTSCTDNGVGGSSETATIGYKDEGSNHLPHNPAMPVATKPRPTSITPDFASLRTTQETTQPNDISGSSSTIGTSRSLPSSLKVSTS</sequence>
<dbReference type="InterPro" id="IPR014756">
    <property type="entry name" value="Ig_E-set"/>
</dbReference>
<dbReference type="Proteomes" id="UP000594454">
    <property type="component" value="Chromosome 6"/>
</dbReference>
<dbReference type="SUPFAM" id="SSF81296">
    <property type="entry name" value="E set domains"/>
    <property type="match status" value="1"/>
</dbReference>
<dbReference type="GO" id="GO:0007165">
    <property type="term" value="P:signal transduction"/>
    <property type="evidence" value="ECO:0007669"/>
    <property type="project" value="InterPro"/>
</dbReference>
<accession>A0A7R8Z4V9</accession>
<protein>
    <recommendedName>
        <fullName evidence="3">Arrestin-like N-terminal domain-containing protein</fullName>
    </recommendedName>
</protein>
<reference evidence="4 5" key="1">
    <citation type="submission" date="2020-11" db="EMBL/GenBank/DDBJ databases">
        <authorList>
            <person name="Wallbank WR R."/>
            <person name="Pardo Diaz C."/>
            <person name="Kozak K."/>
            <person name="Martin S."/>
            <person name="Jiggins C."/>
            <person name="Moest M."/>
            <person name="Warren A I."/>
            <person name="Generalovic N T."/>
            <person name="Byers J.R.P. K."/>
            <person name="Montejo-Kovacevich G."/>
            <person name="Yen C E."/>
        </authorList>
    </citation>
    <scope>NUCLEOTIDE SEQUENCE [LARGE SCALE GENOMIC DNA]</scope>
</reference>
<feature type="compositionally biased region" description="Low complexity" evidence="2">
    <location>
        <begin position="287"/>
        <end position="303"/>
    </location>
</feature>
<dbReference type="InParanoid" id="A0A7R8Z4V9"/>
<evidence type="ECO:0000256" key="1">
    <source>
        <dbReference type="ARBA" id="ARBA00005298"/>
    </source>
</evidence>
<dbReference type="PANTHER" id="PTHR11792">
    <property type="entry name" value="ARRESTIN"/>
    <property type="match status" value="1"/>
</dbReference>
<dbReference type="EMBL" id="LR899014">
    <property type="protein sequence ID" value="CAD7093407.1"/>
    <property type="molecule type" value="Genomic_DNA"/>
</dbReference>
<dbReference type="Pfam" id="PF00339">
    <property type="entry name" value="Arrestin_N"/>
    <property type="match status" value="1"/>
</dbReference>
<dbReference type="PRINTS" id="PR00309">
    <property type="entry name" value="ARRESTIN"/>
</dbReference>
<gene>
    <name evidence="4" type="ORF">HERILL_LOCUS15692</name>
</gene>
<comment type="similarity">
    <text evidence="1">Belongs to the arrestin family.</text>
</comment>
<feature type="compositionally biased region" description="Polar residues" evidence="2">
    <location>
        <begin position="264"/>
        <end position="286"/>
    </location>
</feature>
<dbReference type="Gene3D" id="2.60.40.840">
    <property type="match status" value="1"/>
</dbReference>
<evidence type="ECO:0000313" key="4">
    <source>
        <dbReference type="EMBL" id="CAD7093407.1"/>
    </source>
</evidence>
<dbReference type="GO" id="GO:0002031">
    <property type="term" value="P:G protein-coupled receptor internalization"/>
    <property type="evidence" value="ECO:0007669"/>
    <property type="project" value="TreeGrafter"/>
</dbReference>
<feature type="domain" description="Arrestin-like N-terminal" evidence="3">
    <location>
        <begin position="20"/>
        <end position="161"/>
    </location>
</feature>
<feature type="region of interest" description="Disordered" evidence="2">
    <location>
        <begin position="217"/>
        <end position="309"/>
    </location>
</feature>
<dbReference type="PANTHER" id="PTHR11792:SF18">
    <property type="entry name" value="FI20035P1"/>
    <property type="match status" value="1"/>
</dbReference>
<evidence type="ECO:0000259" key="3">
    <source>
        <dbReference type="Pfam" id="PF00339"/>
    </source>
</evidence>
<dbReference type="InterPro" id="IPR014753">
    <property type="entry name" value="Arrestin_N"/>
</dbReference>
<evidence type="ECO:0000313" key="5">
    <source>
        <dbReference type="Proteomes" id="UP000594454"/>
    </source>
</evidence>